<evidence type="ECO:0000256" key="1">
    <source>
        <dbReference type="ARBA" id="ARBA00004141"/>
    </source>
</evidence>
<dbReference type="SUPFAM" id="SSF82866">
    <property type="entry name" value="Multidrug efflux transporter AcrB transmembrane domain"/>
    <property type="match status" value="1"/>
</dbReference>
<dbReference type="AlphaFoldDB" id="F0YKC0"/>
<dbReference type="Gene3D" id="1.20.1640.10">
    <property type="entry name" value="Multidrug efflux transporter AcrB transmembrane domain"/>
    <property type="match status" value="1"/>
</dbReference>
<feature type="transmembrane region" description="Helical" evidence="7">
    <location>
        <begin position="612"/>
        <end position="634"/>
    </location>
</feature>
<evidence type="ECO:0000256" key="2">
    <source>
        <dbReference type="ARBA" id="ARBA00022692"/>
    </source>
</evidence>
<protein>
    <recommendedName>
        <fullName evidence="8">Methyltransferase domain-containing protein</fullName>
    </recommendedName>
</protein>
<dbReference type="KEGG" id="aaf:AURANDRAFT_67182"/>
<dbReference type="InterPro" id="IPR029063">
    <property type="entry name" value="SAM-dependent_MTases_sf"/>
</dbReference>
<dbReference type="GeneID" id="20226111"/>
<dbReference type="GO" id="GO:0016020">
    <property type="term" value="C:membrane"/>
    <property type="evidence" value="ECO:0007669"/>
    <property type="project" value="UniProtKB-SubCell"/>
</dbReference>
<dbReference type="eggNOG" id="KOG3664">
    <property type="taxonomic scope" value="Eukaryota"/>
</dbReference>
<evidence type="ECO:0000259" key="8">
    <source>
        <dbReference type="Pfam" id="PF13679"/>
    </source>
</evidence>
<feature type="transmembrane region" description="Helical" evidence="7">
    <location>
        <begin position="350"/>
        <end position="367"/>
    </location>
</feature>
<evidence type="ECO:0000256" key="4">
    <source>
        <dbReference type="ARBA" id="ARBA00023136"/>
    </source>
</evidence>
<dbReference type="InParanoid" id="F0YKC0"/>
<evidence type="ECO:0000313" key="9">
    <source>
        <dbReference type="EMBL" id="EGB04480.1"/>
    </source>
</evidence>
<feature type="domain" description="Methyltransferase" evidence="8">
    <location>
        <begin position="910"/>
        <end position="1023"/>
    </location>
</feature>
<evidence type="ECO:0000256" key="3">
    <source>
        <dbReference type="ARBA" id="ARBA00022989"/>
    </source>
</evidence>
<comment type="subcellular location">
    <subcellularLocation>
        <location evidence="1">Membrane</location>
        <topology evidence="1">Multi-pass membrane protein</topology>
    </subcellularLocation>
</comment>
<organism evidence="10">
    <name type="scientific">Aureococcus anophagefferens</name>
    <name type="common">Harmful bloom alga</name>
    <dbReference type="NCBI Taxonomy" id="44056"/>
    <lineage>
        <taxon>Eukaryota</taxon>
        <taxon>Sar</taxon>
        <taxon>Stramenopiles</taxon>
        <taxon>Ochrophyta</taxon>
        <taxon>Pelagophyceae</taxon>
        <taxon>Pelagomonadales</taxon>
        <taxon>Pelagomonadaceae</taxon>
        <taxon>Aureococcus</taxon>
    </lineage>
</organism>
<accession>F0YKC0</accession>
<evidence type="ECO:0000256" key="6">
    <source>
        <dbReference type="SAM" id="MobiDB-lite"/>
    </source>
</evidence>
<gene>
    <name evidence="9" type="ORF">AURANDRAFT_67182</name>
</gene>
<dbReference type="PANTHER" id="PTHR45951:SF7">
    <property type="entry name" value="SSD DOMAIN-CONTAINING PROTEIN"/>
    <property type="match status" value="1"/>
</dbReference>
<sequence length="1083" mass="116444">MADESADAAPPPPPDKAAPKGEATPISYAVDGGSGAVTLAMMPFLPHTDDVTRRLGRFDRLCLTFLRFVVGKRRKAFWCVTGGYIFLALVGMAAQSLVLSPQYQYAWIINEKRATKYRDMRLEAVEEVDALSAVSDPSRRSQYDLLGTWIEYKGPGGHVFTPETLRTICAIESAFYRQKEWSKVCMIDAGGACVAPQLSVLRKFYGDAWMGALVTGGSADCDLLDAAAVDATWSAMVAAANSSVAGLLENGVYMENGALEAGATTKTRSLLYVGQPLEGYDSTTDDTEAQLLKYLDFFGDVELDWWDLFGVESTVLLSAYLDEWRYGGVDFRCFAWLLQRLEWLRMQEMDSVYMLFTILFVTFWVRIHTGSCAYTAACMAQILMSVPITAFVYRFVFRFEYFARADYVGVVDGSLRYVTVPTYLTMKLNRGIRARKKVINRVVKFTEARQGLLPAQGGHLSYDGAWQFLWCDTFIELRASLFEGFYICFPIAFGVLIFATENVLVSLYSIVGIAFVVASVLGTAQSVFGWDLGIIESLAGVMVIGFSVDYTIHLGHMYVAADKEHGAKHRLDRFAFSIEKMGPTVVGGAVTTLGAGAFMLPCQLQFFFKLGLLIFTTILYSFLFAFGFVMPLLAAAGPSGDAFSIRPALRALAAAAKGKSDVSLWNLDVTCRATRRDVIGGATSGAVDDALRFFPMLRPPQLASVNMSSRSVSARAPRAALAVDGVLATSLVCWAHVAGRPCDCGGARAHVFAGACGGAVAAALGVEDRRRRCTRGACKRPHPDPGAVVDAVLAWRAGRGGAAVAAYGGAGPSAAERPARGRAEASLEDAPPRACGTSAAALTARLRRKSAALPRLAAFLAADFYDEAVADGAIRRLLATKGAPKEVCEAYAAADALRGLAAPVPDCVPEDELAILDVCSGRGVVALLLSYLFPRARVVMFDSNPAMDLSHVRSRANVAYCVAYAPLDVFSRAAPAELCRAARGRRAVLLGLHVCGALAPRVLAVAADCGAVEALAVVPCCAKGTLGKRAKGLARAQGRSLYDVLADALLGVCRRDCPDARLDFAPDMGSPKNAVVTARKRPR</sequence>
<dbReference type="InterPro" id="IPR025714">
    <property type="entry name" value="Methyltranfer_dom"/>
</dbReference>
<dbReference type="PANTHER" id="PTHR45951">
    <property type="entry name" value="PROTEIN DISPATCHED-RELATED"/>
    <property type="match status" value="1"/>
</dbReference>
<keyword evidence="2 7" id="KW-0812">Transmembrane</keyword>
<dbReference type="InterPro" id="IPR052081">
    <property type="entry name" value="Dispatched_Hh_regulator"/>
</dbReference>
<feature type="region of interest" description="Disordered" evidence="6">
    <location>
        <begin position="1"/>
        <end position="24"/>
    </location>
</feature>
<dbReference type="Pfam" id="PF13679">
    <property type="entry name" value="Methyltransf_32"/>
    <property type="match status" value="1"/>
</dbReference>
<keyword evidence="4 7" id="KW-0472">Membrane</keyword>
<keyword evidence="3 7" id="KW-1133">Transmembrane helix</keyword>
<feature type="region of interest" description="Disordered" evidence="6">
    <location>
        <begin position="809"/>
        <end position="831"/>
    </location>
</feature>
<feature type="transmembrane region" description="Helical" evidence="7">
    <location>
        <begin position="540"/>
        <end position="561"/>
    </location>
</feature>
<dbReference type="SUPFAM" id="SSF53335">
    <property type="entry name" value="S-adenosyl-L-methionine-dependent methyltransferases"/>
    <property type="match status" value="1"/>
</dbReference>
<dbReference type="RefSeq" id="XP_009040867.1">
    <property type="nucleotide sequence ID" value="XM_009042619.1"/>
</dbReference>
<feature type="transmembrane region" description="Helical" evidence="7">
    <location>
        <begin position="373"/>
        <end position="396"/>
    </location>
</feature>
<keyword evidence="5" id="KW-0325">Glycoprotein</keyword>
<keyword evidence="10" id="KW-1185">Reference proteome</keyword>
<dbReference type="GO" id="GO:0022857">
    <property type="term" value="F:transmembrane transporter activity"/>
    <property type="evidence" value="ECO:0007669"/>
    <property type="project" value="TreeGrafter"/>
</dbReference>
<dbReference type="Proteomes" id="UP000002729">
    <property type="component" value="Unassembled WGS sequence"/>
</dbReference>
<dbReference type="EMBL" id="GL833151">
    <property type="protein sequence ID" value="EGB04480.1"/>
    <property type="molecule type" value="Genomic_DNA"/>
</dbReference>
<evidence type="ECO:0000313" key="10">
    <source>
        <dbReference type="Proteomes" id="UP000002729"/>
    </source>
</evidence>
<dbReference type="Gene3D" id="3.40.50.150">
    <property type="entry name" value="Vaccinia Virus protein VP39"/>
    <property type="match status" value="1"/>
</dbReference>
<feature type="transmembrane region" description="Helical" evidence="7">
    <location>
        <begin position="75"/>
        <end position="94"/>
    </location>
</feature>
<feature type="transmembrane region" description="Helical" evidence="7">
    <location>
        <begin position="481"/>
        <end position="499"/>
    </location>
</feature>
<dbReference type="GO" id="GO:0007224">
    <property type="term" value="P:smoothened signaling pathway"/>
    <property type="evidence" value="ECO:0007669"/>
    <property type="project" value="TreeGrafter"/>
</dbReference>
<evidence type="ECO:0000256" key="7">
    <source>
        <dbReference type="SAM" id="Phobius"/>
    </source>
</evidence>
<feature type="transmembrane region" description="Helical" evidence="7">
    <location>
        <begin position="505"/>
        <end position="528"/>
    </location>
</feature>
<proteinExistence type="predicted"/>
<name>F0YKC0_AURAN</name>
<reference evidence="9 10" key="1">
    <citation type="journal article" date="2011" name="Proc. Natl. Acad. Sci. U.S.A.">
        <title>Niche of harmful alga Aureococcus anophagefferens revealed through ecogenomics.</title>
        <authorList>
            <person name="Gobler C.J."/>
            <person name="Berry D.L."/>
            <person name="Dyhrman S.T."/>
            <person name="Wilhelm S.W."/>
            <person name="Salamov A."/>
            <person name="Lobanov A.V."/>
            <person name="Zhang Y."/>
            <person name="Collier J.L."/>
            <person name="Wurch L.L."/>
            <person name="Kustka A.B."/>
            <person name="Dill B.D."/>
            <person name="Shah M."/>
            <person name="VerBerkmoes N.C."/>
            <person name="Kuo A."/>
            <person name="Terry A."/>
            <person name="Pangilinan J."/>
            <person name="Lindquist E.A."/>
            <person name="Lucas S."/>
            <person name="Paulsen I.T."/>
            <person name="Hattenrath-Lehmann T.K."/>
            <person name="Talmage S.C."/>
            <person name="Walker E.A."/>
            <person name="Koch F."/>
            <person name="Burson A.M."/>
            <person name="Marcoval M.A."/>
            <person name="Tang Y.Z."/>
            <person name="Lecleir G.R."/>
            <person name="Coyne K.J."/>
            <person name="Berg G.M."/>
            <person name="Bertrand E.M."/>
            <person name="Saito M.A."/>
            <person name="Gladyshev V.N."/>
            <person name="Grigoriev I.V."/>
        </authorList>
    </citation>
    <scope>NUCLEOTIDE SEQUENCE [LARGE SCALE GENOMIC DNA]</scope>
    <source>
        <strain evidence="10">CCMP 1984</strain>
    </source>
</reference>
<dbReference type="OrthoDB" id="206598at2759"/>
<evidence type="ECO:0000256" key="5">
    <source>
        <dbReference type="ARBA" id="ARBA00023180"/>
    </source>
</evidence>